<feature type="compositionally biased region" description="Acidic residues" evidence="1">
    <location>
        <begin position="16"/>
        <end position="25"/>
    </location>
</feature>
<organism evidence="2">
    <name type="scientific">Phytophthora nicotianae</name>
    <name type="common">Potato buckeye rot agent</name>
    <name type="synonym">Phytophthora parasitica</name>
    <dbReference type="NCBI Taxonomy" id="4792"/>
    <lineage>
        <taxon>Eukaryota</taxon>
        <taxon>Sar</taxon>
        <taxon>Stramenopiles</taxon>
        <taxon>Oomycota</taxon>
        <taxon>Peronosporomycetes</taxon>
        <taxon>Peronosporales</taxon>
        <taxon>Peronosporaceae</taxon>
        <taxon>Phytophthora</taxon>
    </lineage>
</organism>
<feature type="region of interest" description="Disordered" evidence="1">
    <location>
        <begin position="1"/>
        <end position="29"/>
    </location>
</feature>
<dbReference type="VEuPathDB" id="FungiDB:PPTG_16060"/>
<accession>W2GB53</accession>
<dbReference type="Proteomes" id="UP000053236">
    <property type="component" value="Unassembled WGS sequence"/>
</dbReference>
<proteinExistence type="predicted"/>
<evidence type="ECO:0000313" key="2">
    <source>
        <dbReference type="EMBL" id="ETK80257.1"/>
    </source>
</evidence>
<dbReference type="EMBL" id="KI687740">
    <property type="protein sequence ID" value="ETK80257.1"/>
    <property type="molecule type" value="Genomic_DNA"/>
</dbReference>
<sequence length="219" mass="25647">MRRKRKKDDYPKDWDVVEESQDPDEYPPRVTRPDVIARRARNKIMGCVAVKTSLNTFCKRGGRFLPGRALPWEEVLADMNKGYWRLMKLLRYSKVKGELGESLKIYNSSRCARSPQANGGYINQGWSHNTGDQMAMMTKNALSMNFYRRFHKFLKRTYTIDGKQAYTLLKGILSHEEYVRTGTRFDEIVLEWRAKVPRKPNGYLADEAHQLIPLTYLFL</sequence>
<dbReference type="AlphaFoldDB" id="W2GB53"/>
<protein>
    <submittedName>
        <fullName evidence="2">Uncharacterized protein</fullName>
    </submittedName>
</protein>
<evidence type="ECO:0000256" key="1">
    <source>
        <dbReference type="SAM" id="MobiDB-lite"/>
    </source>
</evidence>
<reference evidence="2" key="1">
    <citation type="submission" date="2013-11" db="EMBL/GenBank/DDBJ databases">
        <title>The Genome Sequence of Phytophthora parasitica CJ02B3.</title>
        <authorList>
            <consortium name="The Broad Institute Genomics Platform"/>
            <person name="Russ C."/>
            <person name="Tyler B."/>
            <person name="Panabieres F."/>
            <person name="Shan W."/>
            <person name="Tripathy S."/>
            <person name="Grunwald N."/>
            <person name="Machado M."/>
            <person name="Johnson C.S."/>
            <person name="Arredondo F."/>
            <person name="Hong C."/>
            <person name="Coffey M."/>
            <person name="Young S.K."/>
            <person name="Zeng Q."/>
            <person name="Gargeya S."/>
            <person name="Fitzgerald M."/>
            <person name="Abouelleil A."/>
            <person name="Alvarado L."/>
            <person name="Chapman S.B."/>
            <person name="Gainer-Dewar J."/>
            <person name="Goldberg J."/>
            <person name="Griggs A."/>
            <person name="Gujja S."/>
            <person name="Hansen M."/>
            <person name="Howarth C."/>
            <person name="Imamovic A."/>
            <person name="Ireland A."/>
            <person name="Larimer J."/>
            <person name="McCowan C."/>
            <person name="Murphy C."/>
            <person name="Pearson M."/>
            <person name="Poon T.W."/>
            <person name="Priest M."/>
            <person name="Roberts A."/>
            <person name="Saif S."/>
            <person name="Shea T."/>
            <person name="Sykes S."/>
            <person name="Wortman J."/>
            <person name="Nusbaum C."/>
            <person name="Birren B."/>
        </authorList>
    </citation>
    <scope>NUCLEOTIDE SEQUENCE [LARGE SCALE GENOMIC DNA]</scope>
    <source>
        <strain evidence="2">CJ02B3</strain>
    </source>
</reference>
<gene>
    <name evidence="2" type="ORF">L915_14022</name>
</gene>
<name>W2GB53_PHYNI</name>